<dbReference type="EMBL" id="JBHTLU010000037">
    <property type="protein sequence ID" value="MFD1223877.1"/>
    <property type="molecule type" value="Genomic_DNA"/>
</dbReference>
<dbReference type="RefSeq" id="WP_345589658.1">
    <property type="nucleotide sequence ID" value="NZ_BAABJG010000020.1"/>
</dbReference>
<dbReference type="Proteomes" id="UP001597180">
    <property type="component" value="Unassembled WGS sequence"/>
</dbReference>
<name>A0ABW3UTZ3_9BACL</name>
<keyword evidence="1" id="KW-0175">Coiled coil</keyword>
<evidence type="ECO:0000256" key="1">
    <source>
        <dbReference type="SAM" id="Coils"/>
    </source>
</evidence>
<protein>
    <submittedName>
        <fullName evidence="2">Uncharacterized protein</fullName>
    </submittedName>
</protein>
<feature type="coiled-coil region" evidence="1">
    <location>
        <begin position="13"/>
        <end position="40"/>
    </location>
</feature>
<comment type="caution">
    <text evidence="2">The sequence shown here is derived from an EMBL/GenBank/DDBJ whole genome shotgun (WGS) entry which is preliminary data.</text>
</comment>
<gene>
    <name evidence="2" type="ORF">ACFQ4B_27505</name>
</gene>
<accession>A0ABW3UTZ3</accession>
<keyword evidence="3" id="KW-1185">Reference proteome</keyword>
<reference evidence="3" key="1">
    <citation type="journal article" date="2019" name="Int. J. Syst. Evol. Microbiol.">
        <title>The Global Catalogue of Microorganisms (GCM) 10K type strain sequencing project: providing services to taxonomists for standard genome sequencing and annotation.</title>
        <authorList>
            <consortium name="The Broad Institute Genomics Platform"/>
            <consortium name="The Broad Institute Genome Sequencing Center for Infectious Disease"/>
            <person name="Wu L."/>
            <person name="Ma J."/>
        </authorList>
    </citation>
    <scope>NUCLEOTIDE SEQUENCE [LARGE SCALE GENOMIC DNA]</scope>
    <source>
        <strain evidence="3">CCUG 53270</strain>
    </source>
</reference>
<organism evidence="2 3">
    <name type="scientific">Paenibacillus vulneris</name>
    <dbReference type="NCBI Taxonomy" id="1133364"/>
    <lineage>
        <taxon>Bacteria</taxon>
        <taxon>Bacillati</taxon>
        <taxon>Bacillota</taxon>
        <taxon>Bacilli</taxon>
        <taxon>Bacillales</taxon>
        <taxon>Paenibacillaceae</taxon>
        <taxon>Paenibacillus</taxon>
    </lineage>
</organism>
<evidence type="ECO:0000313" key="2">
    <source>
        <dbReference type="EMBL" id="MFD1223877.1"/>
    </source>
</evidence>
<sequence>MSTLSATLYYEQIHSLYADIKSAYERLNRLQSRLDRQISKYISRVGTV</sequence>
<evidence type="ECO:0000313" key="3">
    <source>
        <dbReference type="Proteomes" id="UP001597180"/>
    </source>
</evidence>
<proteinExistence type="predicted"/>